<name>A0ABS1ETH1_9CLOT</name>
<proteinExistence type="predicted"/>
<evidence type="ECO:0000313" key="2">
    <source>
        <dbReference type="Proteomes" id="UP000596739"/>
    </source>
</evidence>
<organism evidence="1 2">
    <name type="scientific">Clostridium yunnanense</name>
    <dbReference type="NCBI Taxonomy" id="2800325"/>
    <lineage>
        <taxon>Bacteria</taxon>
        <taxon>Bacillati</taxon>
        <taxon>Bacillota</taxon>
        <taxon>Clostridia</taxon>
        <taxon>Eubacteriales</taxon>
        <taxon>Clostridiaceae</taxon>
        <taxon>Clostridium</taxon>
    </lineage>
</organism>
<reference evidence="2" key="1">
    <citation type="submission" date="2021-01" db="EMBL/GenBank/DDBJ databases">
        <title>Genome public.</title>
        <authorList>
            <person name="Liu C."/>
            <person name="Sun Q."/>
        </authorList>
    </citation>
    <scope>NUCLEOTIDE SEQUENCE [LARGE SCALE GENOMIC DNA]</scope>
    <source>
        <strain evidence="2">YIM B02505</strain>
    </source>
</reference>
<accession>A0ABS1ETH1</accession>
<comment type="caution">
    <text evidence="1">The sequence shown here is derived from an EMBL/GenBank/DDBJ whole genome shotgun (WGS) entry which is preliminary data.</text>
</comment>
<gene>
    <name evidence="1" type="ORF">JHL18_18805</name>
</gene>
<dbReference type="RefSeq" id="WP_200272108.1">
    <property type="nucleotide sequence ID" value="NZ_JAENHN010000050.1"/>
</dbReference>
<dbReference type="EMBL" id="JAENHN010000050">
    <property type="protein sequence ID" value="MBK1812674.1"/>
    <property type="molecule type" value="Genomic_DNA"/>
</dbReference>
<protein>
    <submittedName>
        <fullName evidence="1">Uncharacterized protein</fullName>
    </submittedName>
</protein>
<sequence>MENKLDTPLYCTNCRAEFSIEQFGGDPYESPLEEIIDYCCLEKLKQELQLLYKTERMYHDYPQSRNKMITRNNSDASDRPSSEEIKLWTNGDKILEKFLLTTSFNLEKRKSYVERCIKEEEVEPIMCTKCGGGIIVFKEGRLEDFEPKLT</sequence>
<keyword evidence="2" id="KW-1185">Reference proteome</keyword>
<evidence type="ECO:0000313" key="1">
    <source>
        <dbReference type="EMBL" id="MBK1812674.1"/>
    </source>
</evidence>
<dbReference type="Proteomes" id="UP000596739">
    <property type="component" value="Unassembled WGS sequence"/>
</dbReference>